<evidence type="ECO:0000313" key="1">
    <source>
        <dbReference type="EMBL" id="MBC3832490.1"/>
    </source>
</evidence>
<evidence type="ECO:0008006" key="3">
    <source>
        <dbReference type="Google" id="ProtNLM"/>
    </source>
</evidence>
<organism evidence="1 2">
    <name type="scientific">Undibacterium amnicola</name>
    <dbReference type="NCBI Taxonomy" id="1834038"/>
    <lineage>
        <taxon>Bacteria</taxon>
        <taxon>Pseudomonadati</taxon>
        <taxon>Pseudomonadota</taxon>
        <taxon>Betaproteobacteria</taxon>
        <taxon>Burkholderiales</taxon>
        <taxon>Oxalobacteraceae</taxon>
        <taxon>Undibacterium</taxon>
    </lineage>
</organism>
<name>A0ABR6XSP7_9BURK</name>
<protein>
    <recommendedName>
        <fullName evidence="3">DUF4304 domain-containing protein</fullName>
    </recommendedName>
</protein>
<dbReference type="EMBL" id="JACOFU010000005">
    <property type="protein sequence ID" value="MBC3832490.1"/>
    <property type="molecule type" value="Genomic_DNA"/>
</dbReference>
<keyword evidence="2" id="KW-1185">Reference proteome</keyword>
<sequence>MSSAANFKLILSGVAEMLVDLGFRRKGAWFTKCPPDSKFFICINLRKIPQFATKRTVFQIVSYAGIRPTEETIAISSLDQALTLASFEHHIVENQMEKFWTVWPSSNVDEMIETLNTQICVHSIAALEEFSSK</sequence>
<dbReference type="RefSeq" id="WP_186891535.1">
    <property type="nucleotide sequence ID" value="NZ_JACOFU010000005.1"/>
</dbReference>
<reference evidence="1 2" key="1">
    <citation type="submission" date="2020-08" db="EMBL/GenBank/DDBJ databases">
        <title>Novel species isolated from subtropical streams in China.</title>
        <authorList>
            <person name="Lu H."/>
        </authorList>
    </citation>
    <scope>NUCLEOTIDE SEQUENCE [LARGE SCALE GENOMIC DNA]</scope>
    <source>
        <strain evidence="1 2">KCTC 52442</strain>
    </source>
</reference>
<dbReference type="Proteomes" id="UP000643610">
    <property type="component" value="Unassembled WGS sequence"/>
</dbReference>
<gene>
    <name evidence="1" type="ORF">H8K33_13365</name>
</gene>
<proteinExistence type="predicted"/>
<comment type="caution">
    <text evidence="1">The sequence shown here is derived from an EMBL/GenBank/DDBJ whole genome shotgun (WGS) entry which is preliminary data.</text>
</comment>
<accession>A0ABR6XSP7</accession>
<evidence type="ECO:0000313" key="2">
    <source>
        <dbReference type="Proteomes" id="UP000643610"/>
    </source>
</evidence>